<gene>
    <name evidence="2" type="ORF">PENTCL1PPCAC_21424</name>
</gene>
<feature type="domain" description="Peptidase M12A" evidence="1">
    <location>
        <begin position="21"/>
        <end position="87"/>
    </location>
</feature>
<dbReference type="PANTHER" id="PTHR10127:SF877">
    <property type="entry name" value="ZINC METALLOPROTEINASE NAS-34"/>
    <property type="match status" value="1"/>
</dbReference>
<dbReference type="GO" id="GO:0004222">
    <property type="term" value="F:metalloendopeptidase activity"/>
    <property type="evidence" value="ECO:0007669"/>
    <property type="project" value="InterPro"/>
</dbReference>
<dbReference type="AlphaFoldDB" id="A0AAV5TZ54"/>
<dbReference type="GO" id="GO:0006508">
    <property type="term" value="P:proteolysis"/>
    <property type="evidence" value="ECO:0007669"/>
    <property type="project" value="InterPro"/>
</dbReference>
<dbReference type="InterPro" id="IPR001506">
    <property type="entry name" value="Peptidase_M12A"/>
</dbReference>
<sequence>YRHYSTRSDARAWIRSHTIQTDPTDFDSYSIPYEYNSVMGYDTISTSNDGKTPVLVNKGHVLVNNLTAIGGGHGATFNDWKAINIRYNCGDNCQPKMPCLNKGFQQSRDCSRCACPIFCTGQLCEEAVNVINLSQMGEESVTMKYHNPDTSEHQEVRDFTEFDKVLT</sequence>
<evidence type="ECO:0000259" key="1">
    <source>
        <dbReference type="Pfam" id="PF01400"/>
    </source>
</evidence>
<organism evidence="2 3">
    <name type="scientific">Pristionchus entomophagus</name>
    <dbReference type="NCBI Taxonomy" id="358040"/>
    <lineage>
        <taxon>Eukaryota</taxon>
        <taxon>Metazoa</taxon>
        <taxon>Ecdysozoa</taxon>
        <taxon>Nematoda</taxon>
        <taxon>Chromadorea</taxon>
        <taxon>Rhabditida</taxon>
        <taxon>Rhabditina</taxon>
        <taxon>Diplogasteromorpha</taxon>
        <taxon>Diplogasteroidea</taxon>
        <taxon>Neodiplogasteridae</taxon>
        <taxon>Pristionchus</taxon>
    </lineage>
</organism>
<dbReference type="EMBL" id="BTSX01000005">
    <property type="protein sequence ID" value="GMS99249.1"/>
    <property type="molecule type" value="Genomic_DNA"/>
</dbReference>
<dbReference type="Gene3D" id="3.40.390.10">
    <property type="entry name" value="Collagenase (Catalytic Domain)"/>
    <property type="match status" value="1"/>
</dbReference>
<dbReference type="PANTHER" id="PTHR10127">
    <property type="entry name" value="DISCOIDIN, CUB, EGF, LAMININ , AND ZINC METALLOPROTEASE DOMAIN CONTAINING"/>
    <property type="match status" value="1"/>
</dbReference>
<dbReference type="Pfam" id="PF01400">
    <property type="entry name" value="Astacin"/>
    <property type="match status" value="1"/>
</dbReference>
<comment type="caution">
    <text evidence="2">The sequence shown here is derived from an EMBL/GenBank/DDBJ whole genome shotgun (WGS) entry which is preliminary data.</text>
</comment>
<protein>
    <recommendedName>
        <fullName evidence="1">Peptidase M12A domain-containing protein</fullName>
    </recommendedName>
</protein>
<accession>A0AAV5TZ54</accession>
<proteinExistence type="predicted"/>
<reference evidence="2" key="1">
    <citation type="submission" date="2023-10" db="EMBL/GenBank/DDBJ databases">
        <title>Genome assembly of Pristionchus species.</title>
        <authorList>
            <person name="Yoshida K."/>
            <person name="Sommer R.J."/>
        </authorList>
    </citation>
    <scope>NUCLEOTIDE SEQUENCE</scope>
    <source>
        <strain evidence="2">RS0144</strain>
    </source>
</reference>
<dbReference type="Proteomes" id="UP001432027">
    <property type="component" value="Unassembled WGS sequence"/>
</dbReference>
<evidence type="ECO:0000313" key="2">
    <source>
        <dbReference type="EMBL" id="GMS99249.1"/>
    </source>
</evidence>
<name>A0AAV5TZ54_9BILA</name>
<dbReference type="InterPro" id="IPR024079">
    <property type="entry name" value="MetalloPept_cat_dom_sf"/>
</dbReference>
<feature type="non-terminal residue" evidence="2">
    <location>
        <position position="1"/>
    </location>
</feature>
<keyword evidence="3" id="KW-1185">Reference proteome</keyword>
<evidence type="ECO:0000313" key="3">
    <source>
        <dbReference type="Proteomes" id="UP001432027"/>
    </source>
</evidence>